<comment type="caution">
    <text evidence="10">The sequence shown here is derived from an EMBL/GenBank/DDBJ whole genome shotgun (WGS) entry which is preliminary data.</text>
</comment>
<dbReference type="GO" id="GO:0015190">
    <property type="term" value="F:L-leucine transmembrane transporter activity"/>
    <property type="evidence" value="ECO:0007669"/>
    <property type="project" value="TreeGrafter"/>
</dbReference>
<keyword evidence="6 9" id="KW-0029">Amino-acid transport</keyword>
<sequence>MNRLCMAGASSSCSGSRSRRGVCRVGVRTTGRVFVSGMDISHRQQRCPPIYRSTNGRSVGYFRISSGLFDCRLKVRRRLIRPETVHFWSKLATLSAVFAVPSRGAFRKVLPRLTPTGCVCPIHGWRPLPYFDFVWSLVMKVLKGQDILALGFMTFALFVGAGNIIFPPIVGLQAGPHVWIAALGFLVTAVGLPVITVIALAKVGGAMDALSSPIGKVAGGALAAVCYLAVGPLFATPRTATVSFEVGLAPLTGDSPMALFLYSLVYFLVVFWVSLYPGRLLDTVGRFLAPLKIIALAVLGIAAFALPAGSIGDAEPAYAAAPFSQGFINGYLTMDTLGALVFGIVIVNAIRSRGVESPRLITRYAIIAGLIAGVGLALVYISLFRLGSGSHTVAAGASNGAAVLHAYVQHTFGSLGSGFLAVLISLACLVTAVGLTCACAEYFAKVLPLSYRTLVVMLAVFSLLVSNLGLTKLIQFSIPVLTAIYPPCIVLVALSFCKGLWQSQGRVVAPVMLVSLVFGLIDAIKGAGFGEHLPNALTTMPLSDQGLAWLVPSVVTLAGAVVIDRLMGKRNEALA</sequence>
<feature type="transmembrane region" description="Helical" evidence="9">
    <location>
        <begin position="476"/>
        <end position="496"/>
    </location>
</feature>
<evidence type="ECO:0000256" key="1">
    <source>
        <dbReference type="ARBA" id="ARBA00004651"/>
    </source>
</evidence>
<accession>A0A0P9NT53</accession>
<dbReference type="EMBL" id="LJPX01000278">
    <property type="protein sequence ID" value="KPW74711.1"/>
    <property type="molecule type" value="Genomic_DNA"/>
</dbReference>
<evidence type="ECO:0000313" key="10">
    <source>
        <dbReference type="EMBL" id="KPW74711.1"/>
    </source>
</evidence>
<dbReference type="PATRIC" id="fig|86840.3.peg.4672"/>
<evidence type="ECO:0000256" key="8">
    <source>
        <dbReference type="ARBA" id="ARBA00023136"/>
    </source>
</evidence>
<keyword evidence="3 9" id="KW-0813">Transport</keyword>
<dbReference type="GO" id="GO:0015188">
    <property type="term" value="F:L-isoleucine transmembrane transporter activity"/>
    <property type="evidence" value="ECO:0007669"/>
    <property type="project" value="TreeGrafter"/>
</dbReference>
<evidence type="ECO:0000256" key="4">
    <source>
        <dbReference type="ARBA" id="ARBA00022475"/>
    </source>
</evidence>
<dbReference type="NCBIfam" id="TIGR00796">
    <property type="entry name" value="livcs"/>
    <property type="match status" value="1"/>
</dbReference>
<evidence type="ECO:0000256" key="3">
    <source>
        <dbReference type="ARBA" id="ARBA00022448"/>
    </source>
</evidence>
<feature type="transmembrane region" description="Helical" evidence="9">
    <location>
        <begin position="287"/>
        <end position="308"/>
    </location>
</feature>
<feature type="transmembrane region" description="Helical" evidence="9">
    <location>
        <begin position="255"/>
        <end position="275"/>
    </location>
</feature>
<feature type="transmembrane region" description="Helical" evidence="9">
    <location>
        <begin position="328"/>
        <end position="350"/>
    </location>
</feature>
<evidence type="ECO:0000256" key="2">
    <source>
        <dbReference type="ARBA" id="ARBA00008540"/>
    </source>
</evidence>
<dbReference type="InterPro" id="IPR004685">
    <property type="entry name" value="Brnchd-chn_aa_trnsp_Livcs"/>
</dbReference>
<feature type="transmembrane region" description="Helical" evidence="9">
    <location>
        <begin position="147"/>
        <end position="166"/>
    </location>
</feature>
<dbReference type="GO" id="GO:0015818">
    <property type="term" value="P:isoleucine transport"/>
    <property type="evidence" value="ECO:0007669"/>
    <property type="project" value="TreeGrafter"/>
</dbReference>
<feature type="transmembrane region" description="Helical" evidence="9">
    <location>
        <begin position="419"/>
        <end position="444"/>
    </location>
</feature>
<dbReference type="GO" id="GO:0015820">
    <property type="term" value="P:L-leucine transport"/>
    <property type="evidence" value="ECO:0007669"/>
    <property type="project" value="TreeGrafter"/>
</dbReference>
<dbReference type="GO" id="GO:0005304">
    <property type="term" value="F:L-valine transmembrane transporter activity"/>
    <property type="evidence" value="ECO:0007669"/>
    <property type="project" value="TreeGrafter"/>
</dbReference>
<keyword evidence="5 9" id="KW-0812">Transmembrane</keyword>
<comment type="function">
    <text evidence="9">Component of the transport system for branched-chain amino acids.</text>
</comment>
<feature type="transmembrane region" description="Helical" evidence="9">
    <location>
        <begin position="547"/>
        <end position="567"/>
    </location>
</feature>
<dbReference type="PANTHER" id="PTHR30588:SF0">
    <property type="entry name" value="BRANCHED-CHAIN AMINO ACID PERMEASE BRNQ"/>
    <property type="match status" value="1"/>
</dbReference>
<dbReference type="Pfam" id="PF05525">
    <property type="entry name" value="Branch_AA_trans"/>
    <property type="match status" value="1"/>
</dbReference>
<keyword evidence="8 9" id="KW-0472">Membrane</keyword>
<protein>
    <recommendedName>
        <fullName evidence="9">Branched-chain amino acid transport system carrier protein</fullName>
    </recommendedName>
</protein>
<keyword evidence="7 9" id="KW-1133">Transmembrane helix</keyword>
<evidence type="ECO:0000256" key="6">
    <source>
        <dbReference type="ARBA" id="ARBA00022970"/>
    </source>
</evidence>
<feature type="transmembrane region" description="Helical" evidence="9">
    <location>
        <begin position="451"/>
        <end position="470"/>
    </location>
</feature>
<dbReference type="Proteomes" id="UP000050564">
    <property type="component" value="Unassembled WGS sequence"/>
</dbReference>
<comment type="subcellular location">
    <subcellularLocation>
        <location evidence="9">Cell inner membrane</location>
        <topology evidence="9">Multi-pass membrane protein</topology>
    </subcellularLocation>
    <subcellularLocation>
        <location evidence="1">Cell membrane</location>
        <topology evidence="1">Multi-pass membrane protein</topology>
    </subcellularLocation>
</comment>
<feature type="transmembrane region" description="Helical" evidence="9">
    <location>
        <begin position="508"/>
        <end position="527"/>
    </location>
</feature>
<reference evidence="10 11" key="1">
    <citation type="submission" date="2015-09" db="EMBL/GenBank/DDBJ databases">
        <title>Genome announcement of multiple Pseudomonas syringae strains.</title>
        <authorList>
            <person name="Thakur S."/>
            <person name="Wang P.W."/>
            <person name="Gong Y."/>
            <person name="Weir B.S."/>
            <person name="Guttman D.S."/>
        </authorList>
    </citation>
    <scope>NUCLEOTIDE SEQUENCE [LARGE SCALE GENOMIC DNA]</scope>
    <source>
        <strain evidence="10 11">ICMP2823</strain>
    </source>
</reference>
<feature type="transmembrane region" description="Helical" evidence="9">
    <location>
        <begin position="178"/>
        <end position="201"/>
    </location>
</feature>
<organism evidence="10 11">
    <name type="scientific">Pseudomonas cannabina</name>
    <dbReference type="NCBI Taxonomy" id="86840"/>
    <lineage>
        <taxon>Bacteria</taxon>
        <taxon>Pseudomonadati</taxon>
        <taxon>Pseudomonadota</taxon>
        <taxon>Gammaproteobacteria</taxon>
        <taxon>Pseudomonadales</taxon>
        <taxon>Pseudomonadaceae</taxon>
        <taxon>Pseudomonas</taxon>
    </lineage>
</organism>
<feature type="transmembrane region" description="Helical" evidence="9">
    <location>
        <begin position="213"/>
        <end position="235"/>
    </location>
</feature>
<keyword evidence="4" id="KW-1003">Cell membrane</keyword>
<evidence type="ECO:0000256" key="7">
    <source>
        <dbReference type="ARBA" id="ARBA00022989"/>
    </source>
</evidence>
<feature type="transmembrane region" description="Helical" evidence="9">
    <location>
        <begin position="362"/>
        <end position="383"/>
    </location>
</feature>
<name>A0A0P9NT53_PSECA</name>
<evidence type="ECO:0000313" key="11">
    <source>
        <dbReference type="Proteomes" id="UP000050564"/>
    </source>
</evidence>
<comment type="similarity">
    <text evidence="2 9">Belongs to the branched chain amino acid transporter family.</text>
</comment>
<dbReference type="AlphaFoldDB" id="A0A0P9NT53"/>
<dbReference type="GO" id="GO:0005886">
    <property type="term" value="C:plasma membrane"/>
    <property type="evidence" value="ECO:0007669"/>
    <property type="project" value="UniProtKB-SubCell"/>
</dbReference>
<evidence type="ECO:0000256" key="9">
    <source>
        <dbReference type="RuleBase" id="RU362122"/>
    </source>
</evidence>
<evidence type="ECO:0000256" key="5">
    <source>
        <dbReference type="ARBA" id="ARBA00022692"/>
    </source>
</evidence>
<dbReference type="PANTHER" id="PTHR30588">
    <property type="entry name" value="BRANCHED-CHAIN AMINO ACID TRANSPORT SYSTEM 2 CARRIER PROTEIN"/>
    <property type="match status" value="1"/>
</dbReference>
<gene>
    <name evidence="10" type="ORF">ALO81_05031</name>
</gene>
<proteinExistence type="inferred from homology"/>